<dbReference type="GO" id="GO:0016878">
    <property type="term" value="F:acid-thiol ligase activity"/>
    <property type="evidence" value="ECO:0007669"/>
    <property type="project" value="UniProtKB-ARBA"/>
</dbReference>
<keyword evidence="4" id="KW-0436">Ligase</keyword>
<reference evidence="4 5" key="1">
    <citation type="submission" date="2017-10" db="EMBL/GenBank/DDBJ databases">
        <title>The new phylogeny of genus Mycobacterium.</title>
        <authorList>
            <person name="Tortoli E."/>
            <person name="Trovato A."/>
            <person name="Cirillo D.M."/>
        </authorList>
    </citation>
    <scope>NUCLEOTIDE SEQUENCE [LARGE SCALE GENOMIC DNA]</scope>
    <source>
        <strain evidence="4 5">CCUG37673</strain>
    </source>
</reference>
<dbReference type="InterPro" id="IPR042099">
    <property type="entry name" value="ANL_N_sf"/>
</dbReference>
<dbReference type="InterPro" id="IPR045851">
    <property type="entry name" value="AMP-bd_C_sf"/>
</dbReference>
<dbReference type="InterPro" id="IPR020845">
    <property type="entry name" value="AMP-binding_CS"/>
</dbReference>
<dbReference type="Gene3D" id="3.40.50.12780">
    <property type="entry name" value="N-terminal domain of ligase-like"/>
    <property type="match status" value="1"/>
</dbReference>
<feature type="domain" description="AMP-dependent synthetase/ligase" evidence="1">
    <location>
        <begin position="11"/>
        <end position="368"/>
    </location>
</feature>
<evidence type="ECO:0000313" key="4">
    <source>
        <dbReference type="EMBL" id="PEG33831.1"/>
    </source>
</evidence>
<dbReference type="EMBL" id="BLKS01000001">
    <property type="protein sequence ID" value="GFG51566.1"/>
    <property type="molecule type" value="Genomic_DNA"/>
</dbReference>
<proteinExistence type="predicted"/>
<dbReference type="Proteomes" id="UP000465302">
    <property type="component" value="Unassembled WGS sequence"/>
</dbReference>
<sequence length="516" mass="56294">MAETFAALWNRAVRDHGAREFLVFRDLDGTVSSWTYDRFDDVVGRVAATLAERGVDADTPIHVMLRNCPAFIAIWLATARLGAWFVPVDPGSTPRDVARQLRRIRPAVTICAEEFEETVTAGGAEQAIALAETAADLRDGSPLVGSDMWQEPASAAPDDRLAVMFTSGTTSEPKGVVLTQANYAHVGRTMADLAQLRPHHRWYVCLPLFHANAQYYCFASAIATGASVALTARFTASRWPHEVDELQATHASLFAAPIRMILARRRDDAPRLSLHHLWFAQNLALGHWSEMARLCGAAPRQIYGMTETVAVVTANDPDRPTHDRIGPEIGGRAITLIDPNTGRPAADGEPGILTVAGVRGRDLFAGYLDNPAADARAFVDLDVPTPDADLVWFSTGDLVRRCDDGQLAFVGRVDDVVKVSGENVSLTEIEAALAEAPGVLEAAVLAIDDPIRDHVPAAWIVPADKDVPPSPEQLRQWAEQNLQPAARPRRWTVIDELPRTSVGKIRRFQLAAQERA</sequence>
<accession>A0A2A7MR89</accession>
<dbReference type="InterPro" id="IPR000873">
    <property type="entry name" value="AMP-dep_synth/lig_dom"/>
</dbReference>
<name>A0A2A7MR89_MYCAG</name>
<dbReference type="AlphaFoldDB" id="A0A2A7MR89"/>
<dbReference type="EMBL" id="PDCP01000090">
    <property type="protein sequence ID" value="PEG33831.1"/>
    <property type="molecule type" value="Genomic_DNA"/>
</dbReference>
<feature type="domain" description="AMP-binding enzyme C-terminal" evidence="2">
    <location>
        <begin position="428"/>
        <end position="504"/>
    </location>
</feature>
<dbReference type="InterPro" id="IPR025110">
    <property type="entry name" value="AMP-bd_C"/>
</dbReference>
<evidence type="ECO:0000313" key="5">
    <source>
        <dbReference type="Proteomes" id="UP000220914"/>
    </source>
</evidence>
<comment type="caution">
    <text evidence="4">The sequence shown here is derived from an EMBL/GenBank/DDBJ whole genome shotgun (WGS) entry which is preliminary data.</text>
</comment>
<reference evidence="3" key="3">
    <citation type="submission" date="2020-02" db="EMBL/GenBank/DDBJ databases">
        <authorList>
            <person name="Matsumoto Y."/>
            <person name="Motooka D."/>
            <person name="Nakamura S."/>
        </authorList>
    </citation>
    <scope>NUCLEOTIDE SEQUENCE</scope>
    <source>
        <strain evidence="3">JCM 6377</strain>
    </source>
</reference>
<evidence type="ECO:0000313" key="6">
    <source>
        <dbReference type="Proteomes" id="UP000465302"/>
    </source>
</evidence>
<dbReference type="Pfam" id="PF00501">
    <property type="entry name" value="AMP-binding"/>
    <property type="match status" value="1"/>
</dbReference>
<dbReference type="RefSeq" id="WP_097943935.1">
    <property type="nucleotide sequence ID" value="NZ_BLKS01000001.1"/>
</dbReference>
<keyword evidence="5" id="KW-1185">Reference proteome</keyword>
<protein>
    <submittedName>
        <fullName evidence="3">ATP-dependent acyl-CoA ligase</fullName>
    </submittedName>
    <submittedName>
        <fullName evidence="4">O-succinylbenzoate--CoA ligase</fullName>
    </submittedName>
</protein>
<dbReference type="PANTHER" id="PTHR43767:SF1">
    <property type="entry name" value="NONRIBOSOMAL PEPTIDE SYNTHASE PES1 (EUROFUNG)-RELATED"/>
    <property type="match status" value="1"/>
</dbReference>
<evidence type="ECO:0000313" key="3">
    <source>
        <dbReference type="EMBL" id="GFG51566.1"/>
    </source>
</evidence>
<dbReference type="Pfam" id="PF13193">
    <property type="entry name" value="AMP-binding_C"/>
    <property type="match status" value="1"/>
</dbReference>
<dbReference type="PROSITE" id="PS00455">
    <property type="entry name" value="AMP_BINDING"/>
    <property type="match status" value="1"/>
</dbReference>
<organism evidence="4 5">
    <name type="scientific">Mycolicibacterium agri</name>
    <name type="common">Mycobacterium agri</name>
    <dbReference type="NCBI Taxonomy" id="36811"/>
    <lineage>
        <taxon>Bacteria</taxon>
        <taxon>Bacillati</taxon>
        <taxon>Actinomycetota</taxon>
        <taxon>Actinomycetes</taxon>
        <taxon>Mycobacteriales</taxon>
        <taxon>Mycobacteriaceae</taxon>
        <taxon>Mycolicibacterium</taxon>
    </lineage>
</organism>
<reference evidence="3 6" key="2">
    <citation type="journal article" date="2019" name="Emerg. Microbes Infect.">
        <title>Comprehensive subspecies identification of 175 nontuberculous mycobacteria species based on 7547 genomic profiles.</title>
        <authorList>
            <person name="Matsumoto Y."/>
            <person name="Kinjo T."/>
            <person name="Motooka D."/>
            <person name="Nabeya D."/>
            <person name="Jung N."/>
            <person name="Uechi K."/>
            <person name="Horii T."/>
            <person name="Iida T."/>
            <person name="Fujita J."/>
            <person name="Nakamura S."/>
        </authorList>
    </citation>
    <scope>NUCLEOTIDE SEQUENCE [LARGE SCALE GENOMIC DNA]</scope>
    <source>
        <strain evidence="3 6">JCM 6377</strain>
    </source>
</reference>
<evidence type="ECO:0000259" key="2">
    <source>
        <dbReference type="Pfam" id="PF13193"/>
    </source>
</evidence>
<dbReference type="Proteomes" id="UP000220914">
    <property type="component" value="Unassembled WGS sequence"/>
</dbReference>
<dbReference type="Gene3D" id="3.30.300.30">
    <property type="match status" value="1"/>
</dbReference>
<dbReference type="OrthoDB" id="4363623at2"/>
<dbReference type="SUPFAM" id="SSF56801">
    <property type="entry name" value="Acetyl-CoA synthetase-like"/>
    <property type="match status" value="1"/>
</dbReference>
<dbReference type="PANTHER" id="PTHR43767">
    <property type="entry name" value="LONG-CHAIN-FATTY-ACID--COA LIGASE"/>
    <property type="match status" value="1"/>
</dbReference>
<evidence type="ECO:0000259" key="1">
    <source>
        <dbReference type="Pfam" id="PF00501"/>
    </source>
</evidence>
<gene>
    <name evidence="4" type="ORF">CQY20_28700</name>
    <name evidence="3" type="ORF">MAGR_30070</name>
</gene>
<dbReference type="InterPro" id="IPR050237">
    <property type="entry name" value="ATP-dep_AMP-bd_enzyme"/>
</dbReference>